<dbReference type="GO" id="GO:0003676">
    <property type="term" value="F:nucleic acid binding"/>
    <property type="evidence" value="ECO:0007669"/>
    <property type="project" value="InterPro"/>
</dbReference>
<dbReference type="OrthoDB" id="9996331at2759"/>
<dbReference type="InterPro" id="IPR036397">
    <property type="entry name" value="RNaseH_sf"/>
</dbReference>
<protein>
    <recommendedName>
        <fullName evidence="1">Tc1-like transposase DDE domain-containing protein</fullName>
    </recommendedName>
</protein>
<dbReference type="EMBL" id="LBMM01028615">
    <property type="protein sequence ID" value="KMQ82079.1"/>
    <property type="molecule type" value="Genomic_DNA"/>
</dbReference>
<dbReference type="PaxDb" id="67767-A0A0J7JVF2"/>
<evidence type="ECO:0000259" key="1">
    <source>
        <dbReference type="Pfam" id="PF13358"/>
    </source>
</evidence>
<accession>A0A0J7JVF2</accession>
<proteinExistence type="predicted"/>
<dbReference type="Proteomes" id="UP000036403">
    <property type="component" value="Unassembled WGS sequence"/>
</dbReference>
<dbReference type="Gene3D" id="3.30.420.10">
    <property type="entry name" value="Ribonuclease H-like superfamily/Ribonuclease H"/>
    <property type="match status" value="1"/>
</dbReference>
<keyword evidence="3" id="KW-1185">Reference proteome</keyword>
<dbReference type="Pfam" id="PF13358">
    <property type="entry name" value="DDE_3"/>
    <property type="match status" value="1"/>
</dbReference>
<name>A0A0J7JVF2_LASNI</name>
<evidence type="ECO:0000313" key="3">
    <source>
        <dbReference type="Proteomes" id="UP000036403"/>
    </source>
</evidence>
<dbReference type="STRING" id="67767.A0A0J7JVF2"/>
<organism evidence="2 3">
    <name type="scientific">Lasius niger</name>
    <name type="common">Black garden ant</name>
    <dbReference type="NCBI Taxonomy" id="67767"/>
    <lineage>
        <taxon>Eukaryota</taxon>
        <taxon>Metazoa</taxon>
        <taxon>Ecdysozoa</taxon>
        <taxon>Arthropoda</taxon>
        <taxon>Hexapoda</taxon>
        <taxon>Insecta</taxon>
        <taxon>Pterygota</taxon>
        <taxon>Neoptera</taxon>
        <taxon>Endopterygota</taxon>
        <taxon>Hymenoptera</taxon>
        <taxon>Apocrita</taxon>
        <taxon>Aculeata</taxon>
        <taxon>Formicoidea</taxon>
        <taxon>Formicidae</taxon>
        <taxon>Formicinae</taxon>
        <taxon>Lasius</taxon>
        <taxon>Lasius</taxon>
    </lineage>
</organism>
<dbReference type="InterPro" id="IPR052338">
    <property type="entry name" value="Transposase_5"/>
</dbReference>
<comment type="caution">
    <text evidence="2">The sequence shown here is derived from an EMBL/GenBank/DDBJ whole genome shotgun (WGS) entry which is preliminary data.</text>
</comment>
<dbReference type="AlphaFoldDB" id="A0A0J7JVF2"/>
<feature type="domain" description="Tc1-like transposase DDE" evidence="1">
    <location>
        <begin position="8"/>
        <end position="109"/>
    </location>
</feature>
<dbReference type="InterPro" id="IPR038717">
    <property type="entry name" value="Tc1-like_DDE_dom"/>
</dbReference>
<sequence>MPSGHSPVMVWGAFSWHGMGPLVVLDATLTGQRYLQLLGDHLHSFVMFQNPDDIAVYQDDNASPHRANTVRAWFDEHAGEIQRLNWPPRSPDMNPIEHIWDALDVRLRALNPQPTNRPQLAAALQDVWCQLPPDVFQSLADSLPRRIAALRRARGGPTRY</sequence>
<reference evidence="2 3" key="1">
    <citation type="submission" date="2015-04" db="EMBL/GenBank/DDBJ databases">
        <title>Lasius niger genome sequencing.</title>
        <authorList>
            <person name="Konorov E.A."/>
            <person name="Nikitin M.A."/>
            <person name="Kirill M.V."/>
            <person name="Chang P."/>
        </authorList>
    </citation>
    <scope>NUCLEOTIDE SEQUENCE [LARGE SCALE GENOMIC DNA]</scope>
    <source>
        <tissue evidence="2">Whole</tissue>
    </source>
</reference>
<dbReference type="PANTHER" id="PTHR23022:SF119">
    <property type="entry name" value="TC1-LIKE TRANSPOSASE DDE DOMAIN-CONTAINING PROTEIN"/>
    <property type="match status" value="1"/>
</dbReference>
<evidence type="ECO:0000313" key="2">
    <source>
        <dbReference type="EMBL" id="KMQ82079.1"/>
    </source>
</evidence>
<gene>
    <name evidence="2" type="ORF">RF55_24262</name>
</gene>
<dbReference type="PANTHER" id="PTHR23022">
    <property type="entry name" value="TRANSPOSABLE ELEMENT-RELATED"/>
    <property type="match status" value="1"/>
</dbReference>